<dbReference type="GO" id="GO:0009317">
    <property type="term" value="C:acetyl-CoA carboxylase complex"/>
    <property type="evidence" value="ECO:0007669"/>
    <property type="project" value="InterPro"/>
</dbReference>
<keyword evidence="5" id="KW-0547">Nucleotide-binding</keyword>
<keyword evidence="7" id="KW-0067">ATP-binding</keyword>
<dbReference type="GO" id="GO:0006633">
    <property type="term" value="P:fatty acid biosynthetic process"/>
    <property type="evidence" value="ECO:0007669"/>
    <property type="project" value="UniProtKB-KW"/>
</dbReference>
<comment type="pathway">
    <text evidence="1">Lipid metabolism; malonyl-CoA biosynthesis; malonyl-CoA from acetyl-CoA: step 1/1.</text>
</comment>
<evidence type="ECO:0000256" key="10">
    <source>
        <dbReference type="ARBA" id="ARBA00049152"/>
    </source>
</evidence>
<dbReference type="PANTHER" id="PTHR42853">
    <property type="entry name" value="ACETYL-COENZYME A CARBOXYLASE CARBOXYL TRANSFERASE SUBUNIT ALPHA"/>
    <property type="match status" value="1"/>
</dbReference>
<evidence type="ECO:0000256" key="1">
    <source>
        <dbReference type="ARBA" id="ARBA00004956"/>
    </source>
</evidence>
<evidence type="ECO:0000256" key="9">
    <source>
        <dbReference type="ARBA" id="ARBA00023160"/>
    </source>
</evidence>
<evidence type="ECO:0000256" key="8">
    <source>
        <dbReference type="ARBA" id="ARBA00023098"/>
    </source>
</evidence>
<evidence type="ECO:0000256" key="11">
    <source>
        <dbReference type="SAM" id="Coils"/>
    </source>
</evidence>
<dbReference type="PRINTS" id="PR01069">
    <property type="entry name" value="ACCCTRFRASEA"/>
</dbReference>
<evidence type="ECO:0000313" key="14">
    <source>
        <dbReference type="Proteomes" id="UP000287853"/>
    </source>
</evidence>
<proteinExistence type="predicted"/>
<evidence type="ECO:0000256" key="2">
    <source>
        <dbReference type="ARBA" id="ARBA00011883"/>
    </source>
</evidence>
<dbReference type="PANTHER" id="PTHR42853:SF3">
    <property type="entry name" value="ACETYL-COENZYME A CARBOXYLASE CARBOXYL TRANSFERASE SUBUNIT ALPHA, CHLOROPLASTIC"/>
    <property type="match status" value="1"/>
</dbReference>
<dbReference type="GO" id="GO:0005524">
    <property type="term" value="F:ATP binding"/>
    <property type="evidence" value="ECO:0007669"/>
    <property type="project" value="UniProtKB-KW"/>
</dbReference>
<keyword evidence="3" id="KW-0444">Lipid biosynthesis</keyword>
<evidence type="ECO:0000256" key="7">
    <source>
        <dbReference type="ARBA" id="ARBA00022840"/>
    </source>
</evidence>
<feature type="coiled-coil region" evidence="11">
    <location>
        <begin position="30"/>
        <end position="76"/>
    </location>
</feature>
<dbReference type="SUPFAM" id="SSF52096">
    <property type="entry name" value="ClpP/crotonase"/>
    <property type="match status" value="1"/>
</dbReference>
<name>A0A3S3SI01_9BACT</name>
<protein>
    <recommendedName>
        <fullName evidence="2">acetyl-CoA carboxytransferase</fullName>
        <ecNumber evidence="2">2.1.3.15</ecNumber>
    </recommendedName>
</protein>
<dbReference type="EC" id="2.1.3.15" evidence="2"/>
<dbReference type="InterPro" id="IPR029045">
    <property type="entry name" value="ClpP/crotonase-like_dom_sf"/>
</dbReference>
<keyword evidence="4 13" id="KW-0808">Transferase</keyword>
<dbReference type="Proteomes" id="UP000287853">
    <property type="component" value="Unassembled WGS sequence"/>
</dbReference>
<dbReference type="Gene3D" id="3.90.226.10">
    <property type="entry name" value="2-enoyl-CoA Hydratase, Chain A, domain 1"/>
    <property type="match status" value="1"/>
</dbReference>
<evidence type="ECO:0000256" key="3">
    <source>
        <dbReference type="ARBA" id="ARBA00022516"/>
    </source>
</evidence>
<reference evidence="13 14" key="1">
    <citation type="submission" date="2017-01" db="EMBL/GenBank/DDBJ databases">
        <title>The cable genome- insights into the physiology and evolution of filamentous bacteria capable of sulfide oxidation via long distance electron transfer.</title>
        <authorList>
            <person name="Schreiber L."/>
            <person name="Bjerg J.T."/>
            <person name="Boggild A."/>
            <person name="Van De Vossenberg J."/>
            <person name="Meysman F."/>
            <person name="Nielsen L.P."/>
            <person name="Schramm A."/>
            <person name="Kjeldsen K.U."/>
        </authorList>
    </citation>
    <scope>NUCLEOTIDE SEQUENCE [LARGE SCALE GENOMIC DNA]</scope>
    <source>
        <strain evidence="13">MCF</strain>
    </source>
</reference>
<dbReference type="InterPro" id="IPR001095">
    <property type="entry name" value="Acetyl_CoA_COase_a_su"/>
</dbReference>
<comment type="catalytic activity">
    <reaction evidence="10">
        <text>N(6)-carboxybiotinyl-L-lysyl-[protein] + acetyl-CoA = N(6)-biotinyl-L-lysyl-[protein] + malonyl-CoA</text>
        <dbReference type="Rhea" id="RHEA:54728"/>
        <dbReference type="Rhea" id="RHEA-COMP:10505"/>
        <dbReference type="Rhea" id="RHEA-COMP:10506"/>
        <dbReference type="ChEBI" id="CHEBI:57288"/>
        <dbReference type="ChEBI" id="CHEBI:57384"/>
        <dbReference type="ChEBI" id="CHEBI:83144"/>
        <dbReference type="ChEBI" id="CHEBI:83145"/>
        <dbReference type="EC" id="2.1.3.15"/>
    </reaction>
</comment>
<dbReference type="InterPro" id="IPR011763">
    <property type="entry name" value="COA_CT_C"/>
</dbReference>
<feature type="domain" description="CoA carboxyltransferase C-terminal" evidence="12">
    <location>
        <begin position="58"/>
        <end position="228"/>
    </location>
</feature>
<dbReference type="Pfam" id="PF03255">
    <property type="entry name" value="ACCA"/>
    <property type="match status" value="1"/>
</dbReference>
<evidence type="ECO:0000256" key="6">
    <source>
        <dbReference type="ARBA" id="ARBA00022832"/>
    </source>
</evidence>
<evidence type="ECO:0000259" key="12">
    <source>
        <dbReference type="PROSITE" id="PS50989"/>
    </source>
</evidence>
<keyword evidence="6" id="KW-0276">Fatty acid metabolism</keyword>
<accession>A0A3S3SI01</accession>
<keyword evidence="9" id="KW-0275">Fatty acid biosynthesis</keyword>
<dbReference type="GO" id="GO:2001295">
    <property type="term" value="P:malonyl-CoA biosynthetic process"/>
    <property type="evidence" value="ECO:0007669"/>
    <property type="project" value="UniProtKB-UniPathway"/>
</dbReference>
<dbReference type="GO" id="GO:0016743">
    <property type="term" value="F:carboxyl- or carbamoyltransferase activity"/>
    <property type="evidence" value="ECO:0007669"/>
    <property type="project" value="InterPro"/>
</dbReference>
<keyword evidence="11" id="KW-0175">Coiled coil</keyword>
<evidence type="ECO:0000256" key="4">
    <source>
        <dbReference type="ARBA" id="ARBA00022679"/>
    </source>
</evidence>
<comment type="caution">
    <text evidence="13">The sequence shown here is derived from an EMBL/GenBank/DDBJ whole genome shotgun (WGS) entry which is preliminary data.</text>
</comment>
<dbReference type="EMBL" id="MTKO01000129">
    <property type="protein sequence ID" value="RWX43126.1"/>
    <property type="molecule type" value="Genomic_DNA"/>
</dbReference>
<organism evidence="13 14">
    <name type="scientific">Candidatus Electrothrix aarhusensis</name>
    <dbReference type="NCBI Taxonomy" id="1859131"/>
    <lineage>
        <taxon>Bacteria</taxon>
        <taxon>Pseudomonadati</taxon>
        <taxon>Thermodesulfobacteriota</taxon>
        <taxon>Desulfobulbia</taxon>
        <taxon>Desulfobulbales</taxon>
        <taxon>Desulfobulbaceae</taxon>
        <taxon>Candidatus Electrothrix</taxon>
    </lineage>
</organism>
<sequence length="228" mass="25734">MNDLIKELQSVDQRIGYLIHIKDNSEWGNLAEFQEKAEQLKNAVFDLDKAEFGARLEKLEDSVRFLEERCEEGLTAMERVRIVRSPLRFSLKDILENVYEEHTELGGEGEANIDPALVVAKANIVRRIKKKPYTSPVMIIGQEVGHGEEFRNGGSCKPWGNEKAMRYMKVAETEGIPIHFYVFTPGSYPVEEYPGAAQQIARNLYTMTKLRVPMISVISEGGSGGARL</sequence>
<keyword evidence="14" id="KW-1185">Reference proteome</keyword>
<evidence type="ECO:0000256" key="5">
    <source>
        <dbReference type="ARBA" id="ARBA00022741"/>
    </source>
</evidence>
<dbReference type="PROSITE" id="PS50989">
    <property type="entry name" value="COA_CT_CTER"/>
    <property type="match status" value="1"/>
</dbReference>
<keyword evidence="8" id="KW-0443">Lipid metabolism</keyword>
<dbReference type="AlphaFoldDB" id="A0A3S3SI01"/>
<evidence type="ECO:0000313" key="13">
    <source>
        <dbReference type="EMBL" id="RWX43126.1"/>
    </source>
</evidence>
<dbReference type="GO" id="GO:0003989">
    <property type="term" value="F:acetyl-CoA carboxylase activity"/>
    <property type="evidence" value="ECO:0007669"/>
    <property type="project" value="InterPro"/>
</dbReference>
<gene>
    <name evidence="13" type="ORF">H206_00557</name>
</gene>
<keyword evidence="13" id="KW-0436">Ligase</keyword>
<dbReference type="UniPathway" id="UPA00655">
    <property type="reaction ID" value="UER00711"/>
</dbReference>